<dbReference type="PATRIC" id="fig|79929.8.peg.974"/>
<dbReference type="InterPro" id="IPR029056">
    <property type="entry name" value="Ribokinase-like"/>
</dbReference>
<evidence type="ECO:0000313" key="2">
    <source>
        <dbReference type="EMBL" id="ADL58589.1"/>
    </source>
</evidence>
<protein>
    <submittedName>
        <fullName evidence="2">Phosphomethylpyrimidine kinase</fullName>
        <ecNumber evidence="2">2.7.4.7</ecNumber>
    </submittedName>
</protein>
<keyword evidence="3" id="KW-1185">Reference proteome</keyword>
<dbReference type="Proteomes" id="UP000000345">
    <property type="component" value="Chromosome"/>
</dbReference>
<dbReference type="EMBL" id="CP001710">
    <property type="protein sequence ID" value="ADL58589.1"/>
    <property type="molecule type" value="Genomic_DNA"/>
</dbReference>
<keyword evidence="2" id="KW-0418">Kinase</keyword>
<reference evidence="2 3" key="2">
    <citation type="journal article" date="2010" name="J. Bacteriol.">
        <title>Complete genome sequence of Methanothermobacter marburgensis, a methanoarchaeon model organism.</title>
        <authorList>
            <person name="Liesegang H."/>
            <person name="Kaster A.K."/>
            <person name="Wiezer A."/>
            <person name="Goenrich M."/>
            <person name="Wollherr A."/>
            <person name="Seedorf H."/>
            <person name="Gottschalk G."/>
            <person name="Thauer R.K."/>
        </authorList>
    </citation>
    <scope>NUCLEOTIDE SEQUENCE [LARGE SCALE GENOMIC DNA]</scope>
    <source>
        <strain evidence="3">ATCC BAA-927 / DSM 2133 / JCM 14651 / NBRC 100331 / OCM 82 / Marburg</strain>
    </source>
</reference>
<dbReference type="STRING" id="79929.MTBMA_c09940"/>
<dbReference type="CDD" id="cd01169">
    <property type="entry name" value="HMPP_kinase"/>
    <property type="match status" value="1"/>
</dbReference>
<proteinExistence type="predicted"/>
<dbReference type="GO" id="GO:0008902">
    <property type="term" value="F:hydroxymethylpyrimidine kinase activity"/>
    <property type="evidence" value="ECO:0007669"/>
    <property type="project" value="TreeGrafter"/>
</dbReference>
<dbReference type="InterPro" id="IPR004399">
    <property type="entry name" value="HMP/HMP-P_kinase_dom"/>
</dbReference>
<feature type="domain" description="Pyridoxamine kinase/Phosphomethylpyrimidine kinase" evidence="1">
    <location>
        <begin position="9"/>
        <end position="236"/>
    </location>
</feature>
<dbReference type="HOGENOM" id="CLU_020520_0_0_2"/>
<name>D9PWJ1_METTM</name>
<dbReference type="GO" id="GO:0008972">
    <property type="term" value="F:phosphomethylpyrimidine kinase activity"/>
    <property type="evidence" value="ECO:0007669"/>
    <property type="project" value="UniProtKB-EC"/>
</dbReference>
<dbReference type="SUPFAM" id="SSF53613">
    <property type="entry name" value="Ribokinase-like"/>
    <property type="match status" value="1"/>
</dbReference>
<dbReference type="EC" id="2.7.4.7" evidence="2"/>
<keyword evidence="2" id="KW-0808">Transferase</keyword>
<dbReference type="PANTHER" id="PTHR20858:SF17">
    <property type="entry name" value="HYDROXYMETHYLPYRIMIDINE_PHOSPHOMETHYLPYRIMIDINE KINASE THI20-RELATED"/>
    <property type="match status" value="1"/>
</dbReference>
<accession>D9PWJ1</accession>
<evidence type="ECO:0000313" key="3">
    <source>
        <dbReference type="Proteomes" id="UP000000345"/>
    </source>
</evidence>
<dbReference type="GO" id="GO:0009228">
    <property type="term" value="P:thiamine biosynthetic process"/>
    <property type="evidence" value="ECO:0007669"/>
    <property type="project" value="InterPro"/>
</dbReference>
<sequence length="258" mass="27040">MALSIAGFDPSGGAGILADIKTFSALGVYGAGVITALTAQNVRRVSGVMAVPPEFVAEQIDLVMEDLNIVHAKTGMLYSEEIVLTVAEKIRKYDLQVVVDPVMVAASGGSLSAGGFSDALRDHLLPEALIATPNVAEAERLSGVPIRTVDDAVRAAGVLGEICDVIITGGHLGGNNVLCIDGDVSVLEGELVESRNTHGSGCSFSAATTAYLEMGLELADALRKAGDFVREAIRYGHHGTLNQFWMYGEQVSAEDLHD</sequence>
<dbReference type="Pfam" id="PF08543">
    <property type="entry name" value="Phos_pyr_kin"/>
    <property type="match status" value="1"/>
</dbReference>
<dbReference type="InterPro" id="IPR013749">
    <property type="entry name" value="PM/HMP-P_kinase-1"/>
</dbReference>
<organism evidence="2 3">
    <name type="scientific">Methanothermobacter marburgensis (strain ATCC BAA-927 / DSM 2133 / JCM 14651 / NBRC 100331 / OCM 82 / Marburg)</name>
    <name type="common">Methanobacterium thermoautotrophicum</name>
    <dbReference type="NCBI Taxonomy" id="79929"/>
    <lineage>
        <taxon>Archaea</taxon>
        <taxon>Methanobacteriati</taxon>
        <taxon>Methanobacteriota</taxon>
        <taxon>Methanomada group</taxon>
        <taxon>Methanobacteria</taxon>
        <taxon>Methanobacteriales</taxon>
        <taxon>Methanobacteriaceae</taxon>
        <taxon>Methanothermobacter</taxon>
    </lineage>
</organism>
<dbReference type="KEGG" id="mmg:MTBMA_c09940"/>
<gene>
    <name evidence="2" type="primary">thiD1</name>
    <name evidence="2" type="ordered locus">MTBMA_c09940</name>
</gene>
<dbReference type="PANTHER" id="PTHR20858">
    <property type="entry name" value="PHOSPHOMETHYLPYRIMIDINE KINASE"/>
    <property type="match status" value="1"/>
</dbReference>
<dbReference type="GO" id="GO:0005829">
    <property type="term" value="C:cytosol"/>
    <property type="evidence" value="ECO:0007669"/>
    <property type="project" value="TreeGrafter"/>
</dbReference>
<dbReference type="NCBIfam" id="TIGR00097">
    <property type="entry name" value="HMP-P_kinase"/>
    <property type="match status" value="1"/>
</dbReference>
<reference key="1">
    <citation type="submission" date="2009-08" db="EMBL/GenBank/DDBJ databases">
        <title>The genome sequence of Methanothermobacter marburgensis.</title>
        <authorList>
            <person name="Kaster A."/>
            <person name="Seedorf H."/>
            <person name="Goenrich M."/>
            <person name="Wiezer A."/>
            <person name="Liesegang H."/>
            <person name="Thauer R."/>
            <person name="Gottschalk G."/>
        </authorList>
    </citation>
    <scope>NUCLEOTIDE SEQUENCE</scope>
    <source>
        <strain>Marburg</strain>
    </source>
</reference>
<dbReference type="AlphaFoldDB" id="D9PWJ1"/>
<evidence type="ECO:0000259" key="1">
    <source>
        <dbReference type="Pfam" id="PF08543"/>
    </source>
</evidence>
<dbReference type="Gene3D" id="3.40.1190.20">
    <property type="match status" value="1"/>
</dbReference>
<dbReference type="PaxDb" id="79929-MTBMA_c09940"/>